<name>A0A0T9YVW6_MYCTX</name>
<dbReference type="Proteomes" id="UP000046947">
    <property type="component" value="Unassembled WGS sequence"/>
</dbReference>
<dbReference type="EMBL" id="CSAJ01000776">
    <property type="protein sequence ID" value="COX19479.1"/>
    <property type="molecule type" value="Genomic_DNA"/>
</dbReference>
<evidence type="ECO:0000313" key="8">
    <source>
        <dbReference type="Proteomes" id="UP000044938"/>
    </source>
</evidence>
<dbReference type="Proteomes" id="UP000044938">
    <property type="component" value="Unassembled WGS sequence"/>
</dbReference>
<reference evidence="3" key="1">
    <citation type="submission" date="2015-03" db="EMBL/GenBank/DDBJ databases">
        <authorList>
            <person name="Murphy D."/>
        </authorList>
    </citation>
    <scope>NUCLEOTIDE SEQUENCE [LARGE SCALE GENOMIC DNA]</scope>
    <source>
        <strain evidence="3">K00500041</strain>
    </source>
</reference>
<dbReference type="EMBL" id="CFOH01001475">
    <property type="protein sequence ID" value="CFE86075.1"/>
    <property type="molecule type" value="Genomic_DNA"/>
</dbReference>
<evidence type="ECO:0000313" key="6">
    <source>
        <dbReference type="Proteomes" id="UP000038802"/>
    </source>
</evidence>
<dbReference type="Proteomes" id="UP000038802">
    <property type="component" value="Unassembled WGS sequence"/>
</dbReference>
<evidence type="ECO:0000313" key="5">
    <source>
        <dbReference type="EMBL" id="COY81040.1"/>
    </source>
</evidence>
<dbReference type="EMBL" id="CSBK01001545">
    <property type="protein sequence ID" value="COY81040.1"/>
    <property type="molecule type" value="Genomic_DNA"/>
</dbReference>
<sequence>MMRRLTSGPKPAARVIAITSSALRVPSSPTRSP</sequence>
<evidence type="ECO:0000313" key="3">
    <source>
        <dbReference type="EMBL" id="COW86356.1"/>
    </source>
</evidence>
<evidence type="ECO:0000313" key="2">
    <source>
        <dbReference type="EMBL" id="CFE86075.1"/>
    </source>
</evidence>
<reference evidence="6 7" key="3">
    <citation type="submission" date="2015-03" db="EMBL/GenBank/DDBJ databases">
        <authorList>
            <consortium name="Pathogen Informatics"/>
        </authorList>
    </citation>
    <scope>NUCLEOTIDE SEQUENCE [LARGE SCALE GENOMIC DNA]</scope>
    <source>
        <strain evidence="1 10">G09901357</strain>
        <strain evidence="2 9">H09601792</strain>
        <strain evidence="6">K00500041</strain>
        <strain evidence="4 8">M09401471</strain>
        <strain evidence="7">N09902308</strain>
    </source>
</reference>
<evidence type="ECO:0000313" key="10">
    <source>
        <dbReference type="Proteomes" id="UP000048289"/>
    </source>
</evidence>
<protein>
    <submittedName>
        <fullName evidence="5">Uncharacterized protein</fullName>
    </submittedName>
</protein>
<dbReference type="Proteomes" id="UP000048289">
    <property type="component" value="Unassembled WGS sequence"/>
</dbReference>
<evidence type="ECO:0000313" key="9">
    <source>
        <dbReference type="Proteomes" id="UP000046947"/>
    </source>
</evidence>
<evidence type="ECO:0000313" key="4">
    <source>
        <dbReference type="EMBL" id="COX19479.1"/>
    </source>
</evidence>
<dbReference type="AlphaFoldDB" id="A0A0T9YVW6"/>
<gene>
    <name evidence="1" type="ORF">ERS007681_03604</name>
    <name evidence="2" type="ORF">ERS007688_04580</name>
    <name evidence="3" type="ORF">ERS007703_04353</name>
    <name evidence="4" type="ORF">ERS007720_04068</name>
    <name evidence="5" type="ORF">ERS007739_03108</name>
</gene>
<dbReference type="EMBL" id="CSAE01000747">
    <property type="protein sequence ID" value="COW86356.1"/>
    <property type="molecule type" value="Genomic_DNA"/>
</dbReference>
<organism evidence="5 7">
    <name type="scientific">Mycobacterium tuberculosis</name>
    <dbReference type="NCBI Taxonomy" id="1773"/>
    <lineage>
        <taxon>Bacteria</taxon>
        <taxon>Bacillati</taxon>
        <taxon>Actinomycetota</taxon>
        <taxon>Actinomycetes</taxon>
        <taxon>Mycobacteriales</taxon>
        <taxon>Mycobacteriaceae</taxon>
        <taxon>Mycobacterium</taxon>
        <taxon>Mycobacterium tuberculosis complex</taxon>
    </lineage>
</organism>
<evidence type="ECO:0000313" key="1">
    <source>
        <dbReference type="EMBL" id="CFE44314.1"/>
    </source>
</evidence>
<evidence type="ECO:0000313" key="7">
    <source>
        <dbReference type="Proteomes" id="UP000039021"/>
    </source>
</evidence>
<dbReference type="EMBL" id="CFOE01000650">
    <property type="protein sequence ID" value="CFE44314.1"/>
    <property type="molecule type" value="Genomic_DNA"/>
</dbReference>
<dbReference type="Proteomes" id="UP000039021">
    <property type="component" value="Unassembled WGS sequence"/>
</dbReference>
<accession>A0A0T9YVW6</accession>
<reference evidence="5" key="2">
    <citation type="submission" date="2015-03" db="EMBL/GenBank/DDBJ databases">
        <authorList>
            <consortium name="Pathogen Informatics"/>
            <person name="Murphy D."/>
        </authorList>
    </citation>
    <scope>NUCLEOTIDE SEQUENCE</scope>
    <source>
        <strain evidence="5">N09902308</strain>
    </source>
</reference>
<proteinExistence type="predicted"/>